<evidence type="ECO:0000256" key="2">
    <source>
        <dbReference type="ARBA" id="ARBA00023239"/>
    </source>
</evidence>
<dbReference type="EMBL" id="AGJL01000049">
    <property type="protein sequence ID" value="EHP84579.1"/>
    <property type="molecule type" value="Genomic_DNA"/>
</dbReference>
<feature type="domain" description="Aconitase A/isopropylmalate dehydratase small subunit swivel" evidence="4">
    <location>
        <begin position="42"/>
        <end position="106"/>
    </location>
</feature>
<dbReference type="PANTHER" id="PTHR43345">
    <property type="entry name" value="3-ISOPROPYLMALATE DEHYDRATASE SMALL SUBUNIT 2-RELATED-RELATED"/>
    <property type="match status" value="1"/>
</dbReference>
<dbReference type="HAMAP" id="MF_01032">
    <property type="entry name" value="LeuD_type2"/>
    <property type="match status" value="1"/>
</dbReference>
<comment type="function">
    <text evidence="3">Hydro-lyase with broad substrate specificity for cis-unsaturated tricarboxylic acids. Catalyzes both the reversible dehydration of (R)-homocitrate ((R)-2-hydroxybutane-1,2,4-tricarboxylate) to produce cis-homoaconitate ((Z)-but-1-ene-1,2,4-tricarboxylate), and its hydration to homoisocitrate ((1R,2S)-1-hydroxybutane-1,2,4-tricarboxylate). Is also able to hydrate the analogous longer chain substrates cis-homo(2)-aconitate, cis-homo(3)-aconitate. All these reactions are part of the biosynthesis pathway of coenzyme B.</text>
</comment>
<dbReference type="RefSeq" id="WP_007045035.1">
    <property type="nucleotide sequence ID" value="NZ_AGJL01000049.1"/>
</dbReference>
<accession>H1L0N5</accession>
<comment type="caution">
    <text evidence="5">The sequence shown here is derived from an EMBL/GenBank/DDBJ whole genome shotgun (WGS) entry which is preliminary data.</text>
</comment>
<keyword evidence="2 3" id="KW-0456">Lyase</keyword>
<evidence type="ECO:0000256" key="1">
    <source>
        <dbReference type="ARBA" id="ARBA00009869"/>
    </source>
</evidence>
<name>H1L0N5_9EURY</name>
<evidence type="ECO:0000259" key="4">
    <source>
        <dbReference type="Pfam" id="PF00694"/>
    </source>
</evidence>
<dbReference type="UniPathway" id="UPA00919"/>
<comment type="subunit">
    <text evidence="3">Heterotetramer of 2 HacA and 2 HacB proteins.</text>
</comment>
<dbReference type="EC" id="4.2.1.114" evidence="3"/>
<organism evidence="5 6">
    <name type="scientific">Methanotorris formicicus Mc-S-70</name>
    <dbReference type="NCBI Taxonomy" id="647171"/>
    <lineage>
        <taxon>Archaea</taxon>
        <taxon>Methanobacteriati</taxon>
        <taxon>Methanobacteriota</taxon>
        <taxon>Methanomada group</taxon>
        <taxon>Methanococci</taxon>
        <taxon>Methanococcales</taxon>
        <taxon>Methanocaldococcaceae</taxon>
        <taxon>Methanotorris</taxon>
    </lineage>
</organism>
<proteinExistence type="inferred from homology"/>
<evidence type="ECO:0000256" key="3">
    <source>
        <dbReference type="HAMAP-Rule" id="MF_01032"/>
    </source>
</evidence>
<evidence type="ECO:0000313" key="6">
    <source>
        <dbReference type="Proteomes" id="UP000003706"/>
    </source>
</evidence>
<dbReference type="NCBIfam" id="TIGR02087">
    <property type="entry name" value="LEUD_arch"/>
    <property type="match status" value="1"/>
</dbReference>
<dbReference type="InterPro" id="IPR050075">
    <property type="entry name" value="LeuD"/>
</dbReference>
<dbReference type="PANTHER" id="PTHR43345:SF2">
    <property type="entry name" value="3-ISOPROPYLMALATE DEHYDRATASE SMALL SUBUNIT 1"/>
    <property type="match status" value="1"/>
</dbReference>
<gene>
    <name evidence="3" type="primary">hacB</name>
    <name evidence="5" type="ORF">MetfoDRAFT_1609</name>
</gene>
<protein>
    <recommendedName>
        <fullName evidence="3">Methanogen homoaconitase small subunit</fullName>
        <shortName evidence="3">HACN</shortName>
        <ecNumber evidence="3">4.2.1.114</ecNumber>
    </recommendedName>
    <alternativeName>
        <fullName evidence="3">Homoaconitate hydratase</fullName>
    </alternativeName>
</protein>
<reference evidence="5 6" key="1">
    <citation type="submission" date="2011-09" db="EMBL/GenBank/DDBJ databases">
        <title>The draft genome of Methanotorris formicicus Mc-S-70.</title>
        <authorList>
            <consortium name="US DOE Joint Genome Institute (JGI-PGF)"/>
            <person name="Lucas S."/>
            <person name="Han J."/>
            <person name="Lapidus A."/>
            <person name="Cheng J.-F."/>
            <person name="Goodwin L."/>
            <person name="Pitluck S."/>
            <person name="Peters L."/>
            <person name="Land M.L."/>
            <person name="Hauser L."/>
            <person name="Sieprawska-Lupa M."/>
            <person name="Takai K."/>
            <person name="Miyazaki J."/>
            <person name="Whitman W."/>
            <person name="Woyke T.J."/>
        </authorList>
    </citation>
    <scope>NUCLEOTIDE SEQUENCE [LARGE SCALE GENOMIC DNA]</scope>
    <source>
        <strain evidence="5 6">Mc-S-70</strain>
    </source>
</reference>
<evidence type="ECO:0000313" key="5">
    <source>
        <dbReference type="EMBL" id="EHP84579.1"/>
    </source>
</evidence>
<dbReference type="InterPro" id="IPR033940">
    <property type="entry name" value="IPMI_Swivel"/>
</dbReference>
<comment type="catalytic activity">
    <reaction evidence="3">
        <text>(2R)-homocitrate = (2R,3S)-homoisocitrate</text>
        <dbReference type="Rhea" id="RHEA:32303"/>
        <dbReference type="ChEBI" id="CHEBI:15404"/>
        <dbReference type="ChEBI" id="CHEBI:58884"/>
        <dbReference type="EC" id="4.2.1.114"/>
    </reaction>
</comment>
<dbReference type="InterPro" id="IPR000573">
    <property type="entry name" value="AconitaseA/IPMdHydase_ssu_swvl"/>
</dbReference>
<dbReference type="InterPro" id="IPR011827">
    <property type="entry name" value="LeuD_type2/HacB/DmdB"/>
</dbReference>
<dbReference type="FunFam" id="3.20.19.10:FF:000007">
    <property type="entry name" value="Isopropylmalate/citramalate isomerase small subunit"/>
    <property type="match status" value="1"/>
</dbReference>
<dbReference type="GO" id="GO:0019298">
    <property type="term" value="P:coenzyme B biosynthetic process"/>
    <property type="evidence" value="ECO:0007669"/>
    <property type="project" value="UniProtKB-UniRule"/>
</dbReference>
<dbReference type="PATRIC" id="fig|647171.4.peg.1565"/>
<dbReference type="OrthoDB" id="6505at2157"/>
<feature type="site" description="Critical for substrate specificity" evidence="3">
    <location>
        <position position="26"/>
    </location>
</feature>
<comment type="pathway">
    <text evidence="3">Organic acid metabolism; 2-oxosuberate biosynthesis.</text>
</comment>
<feature type="short sequence motif" description="YLRT" evidence="3">
    <location>
        <begin position="24"/>
        <end position="27"/>
    </location>
</feature>
<dbReference type="SUPFAM" id="SSF52016">
    <property type="entry name" value="LeuD/IlvD-like"/>
    <property type="match status" value="1"/>
</dbReference>
<dbReference type="CDD" id="cd01577">
    <property type="entry name" value="IPMI_Swivel"/>
    <property type="match status" value="1"/>
</dbReference>
<dbReference type="GO" id="GO:0004409">
    <property type="term" value="F:homoaconitate hydratase activity"/>
    <property type="evidence" value="ECO:0007669"/>
    <property type="project" value="UniProtKB-UniRule"/>
</dbReference>
<dbReference type="NCBIfam" id="NF040604">
    <property type="entry name" value="HacB_Meth"/>
    <property type="match status" value="1"/>
</dbReference>
<dbReference type="Proteomes" id="UP000003706">
    <property type="component" value="Unassembled WGS sequence"/>
</dbReference>
<dbReference type="Gene3D" id="3.20.19.10">
    <property type="entry name" value="Aconitase, domain 4"/>
    <property type="match status" value="1"/>
</dbReference>
<dbReference type="Pfam" id="PF00694">
    <property type="entry name" value="Aconitase_C"/>
    <property type="match status" value="1"/>
</dbReference>
<comment type="similarity">
    <text evidence="1 3">Belongs to the LeuD family. LeuD type 2 subfamily.</text>
</comment>
<keyword evidence="6" id="KW-1185">Reference proteome</keyword>
<dbReference type="AlphaFoldDB" id="H1L0N5"/>
<dbReference type="STRING" id="647171.MetfoDRAFT_1609"/>
<dbReference type="InterPro" id="IPR015928">
    <property type="entry name" value="Aconitase/3IPM_dehydase_swvl"/>
</dbReference>
<sequence length="169" mass="18748">MRIRGKAHIFGDDVDTDAIIPGPYLRTTDVYELASHCMAGIDEDFPKRVKEGDVIVAGENFGCGSSREQAPIAIKYCGIRAVIAESFARIFYRNAINIGLIPIVCKDITKYVKEGDAIEVDLENEKIIINDKLTLNCETPKGIEREILESGGLTNYIKKQQNLKKIASN</sequence>